<sequence>MMSSNPLAKKKVHYIPLESDPIIFTELIQALGVNSLQFHDVLSLEFEDLSPSGALALPGPVYAFILAFPTTQEYESELRAAKQRARLDGTQYQGSGHDEPVIWFEQTIGNACGLYAILHAVSNLGAAGNTHIASGSVLERFLAECIPLDPVKRAAALEASQAIADAHRHAAMQGTTAVPDAEDEVDFHYVCFVKSLKDGHIYELDGDRNGFVDRDTFLDGERDLLRGGLQVVKSFTKNGDKQFQLMALVPTSEQ</sequence>
<dbReference type="InterPro" id="IPR038765">
    <property type="entry name" value="Papain-like_cys_pep_sf"/>
</dbReference>
<dbReference type="PANTHER" id="PTHR10589">
    <property type="entry name" value="UBIQUITIN CARBOXYL-TERMINAL HYDROLASE"/>
    <property type="match status" value="1"/>
</dbReference>
<dbReference type="PRINTS" id="PR00707">
    <property type="entry name" value="UBCTHYDRLASE"/>
</dbReference>
<comment type="catalytic activity">
    <reaction evidence="1 7 8">
        <text>Thiol-dependent hydrolysis of ester, thioester, amide, peptide and isopeptide bonds formed by the C-terminal Gly of ubiquitin (a 76-residue protein attached to proteins as an intracellular targeting signal).</text>
        <dbReference type="EC" id="3.4.19.12"/>
    </reaction>
</comment>
<feature type="site" description="Important for enzyme activity" evidence="7">
    <location>
        <position position="205"/>
    </location>
</feature>
<evidence type="ECO:0000313" key="11">
    <source>
        <dbReference type="Proteomes" id="UP000815677"/>
    </source>
</evidence>
<dbReference type="Gene3D" id="3.40.532.10">
    <property type="entry name" value="Peptidase C12, ubiquitin carboxyl-terminal hydrolase"/>
    <property type="match status" value="1"/>
</dbReference>
<keyword evidence="4 7" id="KW-0833">Ubl conjugation pathway</keyword>
<feature type="active site" description="Nucleophile" evidence="7">
    <location>
        <position position="112"/>
    </location>
</feature>
<dbReference type="PROSITE" id="PS52048">
    <property type="entry name" value="UCH_DOMAIN"/>
    <property type="match status" value="1"/>
</dbReference>
<evidence type="ECO:0000256" key="6">
    <source>
        <dbReference type="ARBA" id="ARBA00022807"/>
    </source>
</evidence>
<evidence type="ECO:0000256" key="7">
    <source>
        <dbReference type="PROSITE-ProRule" id="PRU01393"/>
    </source>
</evidence>
<dbReference type="InterPro" id="IPR036959">
    <property type="entry name" value="Peptidase_C12_UCH_sf"/>
</dbReference>
<proteinExistence type="inferred from homology"/>
<dbReference type="GO" id="GO:0016787">
    <property type="term" value="F:hydrolase activity"/>
    <property type="evidence" value="ECO:0007669"/>
    <property type="project" value="UniProtKB-KW"/>
</dbReference>
<dbReference type="SUPFAM" id="SSF54001">
    <property type="entry name" value="Cysteine proteinases"/>
    <property type="match status" value="1"/>
</dbReference>
<keyword evidence="6 7" id="KW-0788">Thiol protease</keyword>
<dbReference type="InterPro" id="IPR057254">
    <property type="entry name" value="UCH_AS"/>
</dbReference>
<evidence type="ECO:0000256" key="1">
    <source>
        <dbReference type="ARBA" id="ARBA00000707"/>
    </source>
</evidence>
<gene>
    <name evidence="10" type="ORF">MCHLO_14586</name>
</gene>
<dbReference type="EC" id="3.4.19.12" evidence="8"/>
<feature type="active site" description="Proton donor" evidence="7">
    <location>
        <position position="188"/>
    </location>
</feature>
<comment type="similarity">
    <text evidence="2 7 8">Belongs to the peptidase C12 family.</text>
</comment>
<evidence type="ECO:0000256" key="5">
    <source>
        <dbReference type="ARBA" id="ARBA00022801"/>
    </source>
</evidence>
<feature type="domain" description="UCH catalytic" evidence="9">
    <location>
        <begin position="13"/>
        <end position="250"/>
    </location>
</feature>
<keyword evidence="5 7" id="KW-0378">Hydrolase</keyword>
<keyword evidence="11" id="KW-1185">Reference proteome</keyword>
<protein>
    <recommendedName>
        <fullName evidence="8">Ubiquitin carboxyl-terminal hydrolase</fullName>
        <ecNumber evidence="8">3.4.19.12</ecNumber>
    </recommendedName>
</protein>
<dbReference type="PROSITE" id="PS00140">
    <property type="entry name" value="UCH_1"/>
    <property type="match status" value="1"/>
</dbReference>
<accession>A0ABQ0M4H3</accession>
<dbReference type="PANTHER" id="PTHR10589:SF17">
    <property type="entry name" value="UBIQUITIN CARBOXYL-TERMINAL HYDROLASE"/>
    <property type="match status" value="1"/>
</dbReference>
<evidence type="ECO:0000256" key="2">
    <source>
        <dbReference type="ARBA" id="ARBA00009326"/>
    </source>
</evidence>
<name>A0ABQ0M4H3_MYCCL</name>
<keyword evidence="3 7" id="KW-0645">Protease</keyword>
<reference evidence="10" key="1">
    <citation type="submission" date="2014-09" db="EMBL/GenBank/DDBJ databases">
        <title>Genome sequence of the luminous mushroom Mycena chlorophos for searching fungal bioluminescence genes.</title>
        <authorList>
            <person name="Tanaka Y."/>
            <person name="Kasuga D."/>
            <person name="Oba Y."/>
            <person name="Hase S."/>
            <person name="Sato K."/>
            <person name="Oba Y."/>
            <person name="Sakakibara Y."/>
        </authorList>
    </citation>
    <scope>NUCLEOTIDE SEQUENCE</scope>
</reference>
<evidence type="ECO:0000256" key="3">
    <source>
        <dbReference type="ARBA" id="ARBA00022670"/>
    </source>
</evidence>
<feature type="site" description="Transition state stabilizer" evidence="7">
    <location>
        <position position="106"/>
    </location>
</feature>
<dbReference type="CDD" id="cd09616">
    <property type="entry name" value="Peptidase_C12_UCH_L1_L3"/>
    <property type="match status" value="1"/>
</dbReference>
<dbReference type="Proteomes" id="UP000815677">
    <property type="component" value="Unassembled WGS sequence"/>
</dbReference>
<evidence type="ECO:0000259" key="9">
    <source>
        <dbReference type="PROSITE" id="PS52048"/>
    </source>
</evidence>
<evidence type="ECO:0000256" key="8">
    <source>
        <dbReference type="RuleBase" id="RU361215"/>
    </source>
</evidence>
<evidence type="ECO:0000313" key="10">
    <source>
        <dbReference type="EMBL" id="GAT58122.1"/>
    </source>
</evidence>
<evidence type="ECO:0000256" key="4">
    <source>
        <dbReference type="ARBA" id="ARBA00022786"/>
    </source>
</evidence>
<organism evidence="10 11">
    <name type="scientific">Mycena chlorophos</name>
    <name type="common">Agaric fungus</name>
    <name type="synonym">Agaricus chlorophos</name>
    <dbReference type="NCBI Taxonomy" id="658473"/>
    <lineage>
        <taxon>Eukaryota</taxon>
        <taxon>Fungi</taxon>
        <taxon>Dikarya</taxon>
        <taxon>Basidiomycota</taxon>
        <taxon>Agaricomycotina</taxon>
        <taxon>Agaricomycetes</taxon>
        <taxon>Agaricomycetidae</taxon>
        <taxon>Agaricales</taxon>
        <taxon>Marasmiineae</taxon>
        <taxon>Mycenaceae</taxon>
        <taxon>Mycena</taxon>
    </lineage>
</organism>
<dbReference type="Pfam" id="PF01088">
    <property type="entry name" value="Peptidase_C12"/>
    <property type="match status" value="1"/>
</dbReference>
<dbReference type="EMBL" id="DF849573">
    <property type="protein sequence ID" value="GAT58122.1"/>
    <property type="molecule type" value="Genomic_DNA"/>
</dbReference>
<dbReference type="InterPro" id="IPR001578">
    <property type="entry name" value="Peptidase_C12_UCH"/>
</dbReference>